<dbReference type="Gene3D" id="3.30.465.10">
    <property type="match status" value="1"/>
</dbReference>
<evidence type="ECO:0000256" key="3">
    <source>
        <dbReference type="ARBA" id="ARBA00022827"/>
    </source>
</evidence>
<dbReference type="InterPro" id="IPR002888">
    <property type="entry name" value="2Fe-2S-bd"/>
</dbReference>
<keyword evidence="4 7" id="KW-0560">Oxidoreductase</keyword>
<dbReference type="SUPFAM" id="SSF56176">
    <property type="entry name" value="FAD-binding/transporter-associated domain-like"/>
    <property type="match status" value="1"/>
</dbReference>
<dbReference type="PANTHER" id="PTHR45444:SF3">
    <property type="entry name" value="XANTHINE DEHYDROGENASE"/>
    <property type="match status" value="1"/>
</dbReference>
<dbReference type="Gene3D" id="3.30.390.50">
    <property type="entry name" value="CO dehydrogenase flavoprotein, C-terminal domain"/>
    <property type="match status" value="1"/>
</dbReference>
<dbReference type="EMBL" id="JAFCJH010000006">
    <property type="protein sequence ID" value="MBR0795298.1"/>
    <property type="molecule type" value="Genomic_DNA"/>
</dbReference>
<dbReference type="InterPro" id="IPR036683">
    <property type="entry name" value="CO_DH_flav_C_dom_sf"/>
</dbReference>
<dbReference type="SMART" id="SM01092">
    <property type="entry name" value="CO_deh_flav_C"/>
    <property type="match status" value="1"/>
</dbReference>
<dbReference type="PROSITE" id="PS00197">
    <property type="entry name" value="2FE2S_FER_1"/>
    <property type="match status" value="1"/>
</dbReference>
<evidence type="ECO:0000256" key="5">
    <source>
        <dbReference type="ARBA" id="ARBA00023004"/>
    </source>
</evidence>
<dbReference type="PROSITE" id="PS51387">
    <property type="entry name" value="FAD_PCMH"/>
    <property type="match status" value="1"/>
</dbReference>
<dbReference type="Pfam" id="PF00941">
    <property type="entry name" value="FAD_binding_5"/>
    <property type="match status" value="1"/>
</dbReference>
<dbReference type="Pfam" id="PF03450">
    <property type="entry name" value="CO_deh_flav_C"/>
    <property type="match status" value="1"/>
</dbReference>
<evidence type="ECO:0000256" key="1">
    <source>
        <dbReference type="ARBA" id="ARBA00022630"/>
    </source>
</evidence>
<dbReference type="SUPFAM" id="SSF54292">
    <property type="entry name" value="2Fe-2S ferredoxin-like"/>
    <property type="match status" value="1"/>
</dbReference>
<dbReference type="InterPro" id="IPR036318">
    <property type="entry name" value="FAD-bd_PCMH-like_sf"/>
</dbReference>
<dbReference type="InterPro" id="IPR036010">
    <property type="entry name" value="2Fe-2S_ferredoxin-like_sf"/>
</dbReference>
<reference evidence="8" key="1">
    <citation type="journal article" date="2021" name="ISME J.">
        <title>Evolutionary origin and ecological implication of a unique nif island in free-living Bradyrhizobium lineages.</title>
        <authorList>
            <person name="Tao J."/>
        </authorList>
    </citation>
    <scope>NUCLEOTIDE SEQUENCE [LARGE SCALE GENOMIC DNA]</scope>
    <source>
        <strain evidence="8">SZCCT0434</strain>
    </source>
</reference>
<gene>
    <name evidence="7" type="primary">xdhA</name>
    <name evidence="7" type="ORF">JQ615_07855</name>
</gene>
<comment type="caution">
    <text evidence="7">The sequence shown here is derived from an EMBL/GenBank/DDBJ whole genome shotgun (WGS) entry which is preliminary data.</text>
</comment>
<evidence type="ECO:0000256" key="2">
    <source>
        <dbReference type="ARBA" id="ARBA00022723"/>
    </source>
</evidence>
<dbReference type="Gene3D" id="3.30.43.10">
    <property type="entry name" value="Uridine Diphospho-n-acetylenolpyruvylglucosamine Reductase, domain 2"/>
    <property type="match status" value="1"/>
</dbReference>
<keyword evidence="5" id="KW-0408">Iron</keyword>
<dbReference type="PIRSF" id="PIRSF036557">
    <property type="entry name" value="XdhA_RC"/>
    <property type="match status" value="1"/>
</dbReference>
<dbReference type="GO" id="GO:0004854">
    <property type="term" value="F:xanthine dehydrogenase activity"/>
    <property type="evidence" value="ECO:0007669"/>
    <property type="project" value="UniProtKB-EC"/>
</dbReference>
<dbReference type="InterPro" id="IPR036884">
    <property type="entry name" value="2Fe-2S-bd_dom_sf"/>
</dbReference>
<evidence type="ECO:0000313" key="8">
    <source>
        <dbReference type="Proteomes" id="UP001315278"/>
    </source>
</evidence>
<evidence type="ECO:0000256" key="4">
    <source>
        <dbReference type="ARBA" id="ARBA00023002"/>
    </source>
</evidence>
<dbReference type="Pfam" id="PF00111">
    <property type="entry name" value="Fer2"/>
    <property type="match status" value="1"/>
</dbReference>
<dbReference type="EC" id="1.17.1.4" evidence="7"/>
<sequence>MATAPTGAADRPDGGFRLRPYIRFLFGYDLQEISHIAPTMTVLDWLRLTKRHLGTKEGCNEGDCGACTVVVVRPDQGRLIYRAVNACIQLVGSLDGSQLLTVEHLKEDDGTLHAVQAAMVEQHGSQCGFCTPGFVMSLFAFSKLSGPSPTDQAIDDALSGNLCRCTGYAPIVRAARQACASVTSDRFDRNAAATLARLEAFQDEATVQVGDSSGIFHAPATADALAEILVANPQATIVAGSTDVGLWITKQMRDLPVLVWIGRVRELRALDDGGAAIEIGAGVTYSDAREVLALHYPDLGELIRRLASTPIRNAGTIGGNIANGSPIGDASPSLMALGATLHLRRGGERRSMALADFFLAYGKQDRRPGEFVERITVPKPTRADRFRVYKISKRFDQDISAVLGAFWLRLDGDRITDVRLAFGGMAATPKRAAAAEQALRGRTFDAAAVAAAKTALTDDFSPLTDMRASAGYRLRSAQNLIERLHLELTHPDIETRLVGDKALAHVQG</sequence>
<accession>A0ABS5FEU5</accession>
<dbReference type="SUPFAM" id="SSF55447">
    <property type="entry name" value="CO dehydrogenase flavoprotein C-terminal domain-like"/>
    <property type="match status" value="1"/>
</dbReference>
<dbReference type="Pfam" id="PF01799">
    <property type="entry name" value="Fer2_2"/>
    <property type="match status" value="1"/>
</dbReference>
<organism evidence="7 8">
    <name type="scientific">Bradyrhizobium jicamae</name>
    <dbReference type="NCBI Taxonomy" id="280332"/>
    <lineage>
        <taxon>Bacteria</taxon>
        <taxon>Pseudomonadati</taxon>
        <taxon>Pseudomonadota</taxon>
        <taxon>Alphaproteobacteria</taxon>
        <taxon>Hyphomicrobiales</taxon>
        <taxon>Nitrobacteraceae</taxon>
        <taxon>Bradyrhizobium</taxon>
    </lineage>
</organism>
<dbReference type="InterPro" id="IPR006058">
    <property type="entry name" value="2Fe2S_fd_BS"/>
</dbReference>
<dbReference type="InterPro" id="IPR002346">
    <property type="entry name" value="Mopterin_DH_FAD-bd"/>
</dbReference>
<keyword evidence="3" id="KW-0274">FAD</keyword>
<evidence type="ECO:0000313" key="7">
    <source>
        <dbReference type="EMBL" id="MBR0795298.1"/>
    </source>
</evidence>
<dbReference type="InterPro" id="IPR012175">
    <property type="entry name" value="Xanth_DH_ssu_bac"/>
</dbReference>
<dbReference type="NCBIfam" id="TIGR02963">
    <property type="entry name" value="xanthine_xdhA"/>
    <property type="match status" value="1"/>
</dbReference>
<dbReference type="InterPro" id="IPR016208">
    <property type="entry name" value="Ald_Oxase/xanthine_DH-like"/>
</dbReference>
<dbReference type="Proteomes" id="UP001315278">
    <property type="component" value="Unassembled WGS sequence"/>
</dbReference>
<dbReference type="InterPro" id="IPR005107">
    <property type="entry name" value="CO_DH_flav_C"/>
</dbReference>
<dbReference type="RefSeq" id="WP_212492225.1">
    <property type="nucleotide sequence ID" value="NZ_JAFCJH010000006.1"/>
</dbReference>
<keyword evidence="1" id="KW-0285">Flavoprotein</keyword>
<dbReference type="InterPro" id="IPR016169">
    <property type="entry name" value="FAD-bd_PCMH_sub2"/>
</dbReference>
<dbReference type="PANTHER" id="PTHR45444">
    <property type="entry name" value="XANTHINE DEHYDROGENASE"/>
    <property type="match status" value="1"/>
</dbReference>
<name>A0ABS5FEU5_9BRAD</name>
<feature type="domain" description="FAD-binding PCMH-type" evidence="6">
    <location>
        <begin position="208"/>
        <end position="382"/>
    </location>
</feature>
<keyword evidence="2" id="KW-0479">Metal-binding</keyword>
<keyword evidence="8" id="KW-1185">Reference proteome</keyword>
<dbReference type="InterPro" id="IPR012675">
    <property type="entry name" value="Beta-grasp_dom_sf"/>
</dbReference>
<evidence type="ECO:0000259" key="6">
    <source>
        <dbReference type="PROSITE" id="PS51387"/>
    </source>
</evidence>
<dbReference type="Gene3D" id="1.10.150.120">
    <property type="entry name" value="[2Fe-2S]-binding domain"/>
    <property type="match status" value="1"/>
</dbReference>
<dbReference type="Gene3D" id="3.10.20.30">
    <property type="match status" value="1"/>
</dbReference>
<protein>
    <submittedName>
        <fullName evidence="7">Xanthine dehydrogenase small subunit</fullName>
        <ecNumber evidence="7">1.17.1.4</ecNumber>
    </submittedName>
</protein>
<dbReference type="InterPro" id="IPR001041">
    <property type="entry name" value="2Fe-2S_ferredoxin-type"/>
</dbReference>
<dbReference type="InterPro" id="IPR014307">
    <property type="entry name" value="Xanthine_DH_ssu"/>
</dbReference>
<dbReference type="InterPro" id="IPR016167">
    <property type="entry name" value="FAD-bd_PCMH_sub1"/>
</dbReference>
<proteinExistence type="predicted"/>
<dbReference type="SUPFAM" id="SSF47741">
    <property type="entry name" value="CO dehydrogenase ISP C-domain like"/>
    <property type="match status" value="1"/>
</dbReference>
<dbReference type="InterPro" id="IPR016166">
    <property type="entry name" value="FAD-bd_PCMH"/>
</dbReference>